<dbReference type="CDD" id="cd01948">
    <property type="entry name" value="EAL"/>
    <property type="match status" value="1"/>
</dbReference>
<dbReference type="SUPFAM" id="SSF141868">
    <property type="entry name" value="EAL domain-like"/>
    <property type="match status" value="1"/>
</dbReference>
<organism evidence="2 3">
    <name type="scientific">Amphibacillus indicireducens</name>
    <dbReference type="NCBI Taxonomy" id="1076330"/>
    <lineage>
        <taxon>Bacteria</taxon>
        <taxon>Bacillati</taxon>
        <taxon>Bacillota</taxon>
        <taxon>Bacilli</taxon>
        <taxon>Bacillales</taxon>
        <taxon>Bacillaceae</taxon>
        <taxon>Amphibacillus</taxon>
    </lineage>
</organism>
<dbReference type="PANTHER" id="PTHR33121:SF76">
    <property type="entry name" value="SIGNALING PROTEIN"/>
    <property type="match status" value="1"/>
</dbReference>
<dbReference type="Gene3D" id="3.20.20.450">
    <property type="entry name" value="EAL domain"/>
    <property type="match status" value="1"/>
</dbReference>
<proteinExistence type="predicted"/>
<sequence length="192" mass="22248">MLIDHFIEKRLFTHNFQPIYHLHSHNCIGFEALLRSVDFPNPELAFEAAKRAGRLYELDTASIDLAMRAYRESKLSDKDAVLFINILPSTLINPKFSAFIYHTLNTNQLRADQIVLEISESEQMDQLIDSFHIIQKLIEYGFQFALDDVGKGYSNFDVMIAFPFKYIKLDRLFSTQLHLSDKKKALPALFIT</sequence>
<name>A0ABP7VJF1_9BACI</name>
<dbReference type="RefSeq" id="WP_344911521.1">
    <property type="nucleotide sequence ID" value="NZ_BAABDL010000071.1"/>
</dbReference>
<dbReference type="PANTHER" id="PTHR33121">
    <property type="entry name" value="CYCLIC DI-GMP PHOSPHODIESTERASE PDEF"/>
    <property type="match status" value="1"/>
</dbReference>
<dbReference type="Pfam" id="PF00563">
    <property type="entry name" value="EAL"/>
    <property type="match status" value="1"/>
</dbReference>
<protein>
    <recommendedName>
        <fullName evidence="1">EAL domain-containing protein</fullName>
    </recommendedName>
</protein>
<dbReference type="InterPro" id="IPR050706">
    <property type="entry name" value="Cyclic-di-GMP_PDE-like"/>
</dbReference>
<evidence type="ECO:0000313" key="3">
    <source>
        <dbReference type="Proteomes" id="UP001501734"/>
    </source>
</evidence>
<dbReference type="InterPro" id="IPR001633">
    <property type="entry name" value="EAL_dom"/>
</dbReference>
<accession>A0ABP7VJF1</accession>
<dbReference type="Proteomes" id="UP001501734">
    <property type="component" value="Unassembled WGS sequence"/>
</dbReference>
<gene>
    <name evidence="2" type="ORF">GCM10022410_13090</name>
</gene>
<reference evidence="3" key="1">
    <citation type="journal article" date="2019" name="Int. J. Syst. Evol. Microbiol.">
        <title>The Global Catalogue of Microorganisms (GCM) 10K type strain sequencing project: providing services to taxonomists for standard genome sequencing and annotation.</title>
        <authorList>
            <consortium name="The Broad Institute Genomics Platform"/>
            <consortium name="The Broad Institute Genome Sequencing Center for Infectious Disease"/>
            <person name="Wu L."/>
            <person name="Ma J."/>
        </authorList>
    </citation>
    <scope>NUCLEOTIDE SEQUENCE [LARGE SCALE GENOMIC DNA]</scope>
    <source>
        <strain evidence="3">JCM 17250</strain>
    </source>
</reference>
<dbReference type="PROSITE" id="PS50883">
    <property type="entry name" value="EAL"/>
    <property type="match status" value="1"/>
</dbReference>
<comment type="caution">
    <text evidence="2">The sequence shown here is derived from an EMBL/GenBank/DDBJ whole genome shotgun (WGS) entry which is preliminary data.</text>
</comment>
<evidence type="ECO:0000313" key="2">
    <source>
        <dbReference type="EMBL" id="GAA4068547.1"/>
    </source>
</evidence>
<evidence type="ECO:0000259" key="1">
    <source>
        <dbReference type="PROSITE" id="PS50883"/>
    </source>
</evidence>
<feature type="domain" description="EAL" evidence="1">
    <location>
        <begin position="1"/>
        <end position="192"/>
    </location>
</feature>
<dbReference type="InterPro" id="IPR035919">
    <property type="entry name" value="EAL_sf"/>
</dbReference>
<keyword evidence="3" id="KW-1185">Reference proteome</keyword>
<dbReference type="SMART" id="SM00052">
    <property type="entry name" value="EAL"/>
    <property type="match status" value="1"/>
</dbReference>
<dbReference type="EMBL" id="BAABDL010000071">
    <property type="protein sequence ID" value="GAA4068547.1"/>
    <property type="molecule type" value="Genomic_DNA"/>
</dbReference>